<dbReference type="GO" id="GO:0051082">
    <property type="term" value="F:unfolded protein binding"/>
    <property type="evidence" value="ECO:0007669"/>
    <property type="project" value="InterPro"/>
</dbReference>
<feature type="signal peptide" evidence="4">
    <location>
        <begin position="1"/>
        <end position="21"/>
    </location>
</feature>
<dbReference type="OrthoDB" id="9788552at2"/>
<dbReference type="PANTHER" id="PTHR35089:SF1">
    <property type="entry name" value="CHAPERONE PROTEIN SKP"/>
    <property type="match status" value="1"/>
</dbReference>
<reference evidence="5 6" key="1">
    <citation type="journal article" date="2015" name="Genom Data">
        <title>Draft genome sequence of a multidrug-resistant Chryseobacterium indologenes isolate from Malaysia.</title>
        <authorList>
            <person name="Yu C.Y."/>
            <person name="Ang G.Y."/>
            <person name="Cheng H.J."/>
            <person name="Cheong Y.M."/>
            <person name="Yin W.F."/>
            <person name="Chan K.G."/>
        </authorList>
    </citation>
    <scope>NUCLEOTIDE SEQUENCE [LARGE SCALE GENOMIC DNA]</scope>
    <source>
        <strain evidence="5 6">CI_885</strain>
    </source>
</reference>
<evidence type="ECO:0000256" key="4">
    <source>
        <dbReference type="SAM" id="SignalP"/>
    </source>
</evidence>
<dbReference type="InterPro" id="IPR024930">
    <property type="entry name" value="Skp_dom_sf"/>
</dbReference>
<dbReference type="InterPro" id="IPR005632">
    <property type="entry name" value="Chaperone_Skp"/>
</dbReference>
<proteinExistence type="inferred from homology"/>
<name>A0A0N0ZWE6_CHRID</name>
<feature type="coiled-coil region" evidence="3">
    <location>
        <begin position="43"/>
        <end position="103"/>
    </location>
</feature>
<dbReference type="EMBL" id="LJOD01000007">
    <property type="protein sequence ID" value="KPE50896.1"/>
    <property type="molecule type" value="Genomic_DNA"/>
</dbReference>
<dbReference type="PATRIC" id="fig|253.9.peg.4210"/>
<keyword evidence="3" id="KW-0175">Coiled coil</keyword>
<keyword evidence="2 4" id="KW-0732">Signal</keyword>
<dbReference type="GO" id="GO:0050821">
    <property type="term" value="P:protein stabilization"/>
    <property type="evidence" value="ECO:0007669"/>
    <property type="project" value="TreeGrafter"/>
</dbReference>
<protein>
    <submittedName>
        <fullName evidence="5">Molecular chaperone Skp</fullName>
    </submittedName>
</protein>
<feature type="chain" id="PRO_5005865167" evidence="4">
    <location>
        <begin position="22"/>
        <end position="174"/>
    </location>
</feature>
<dbReference type="Gene3D" id="3.30.910.20">
    <property type="entry name" value="Skp domain"/>
    <property type="match status" value="1"/>
</dbReference>
<organism evidence="5 6">
    <name type="scientific">Chryseobacterium indologenes</name>
    <name type="common">Flavobacterium indologenes</name>
    <dbReference type="NCBI Taxonomy" id="253"/>
    <lineage>
        <taxon>Bacteria</taxon>
        <taxon>Pseudomonadati</taxon>
        <taxon>Bacteroidota</taxon>
        <taxon>Flavobacteriia</taxon>
        <taxon>Flavobacteriales</taxon>
        <taxon>Weeksellaceae</taxon>
        <taxon>Chryseobacterium group</taxon>
        <taxon>Chryseobacterium</taxon>
    </lineage>
</organism>
<evidence type="ECO:0000313" key="6">
    <source>
        <dbReference type="Proteomes" id="UP000037953"/>
    </source>
</evidence>
<dbReference type="AlphaFoldDB" id="A0A0N0ZWE6"/>
<comment type="similarity">
    <text evidence="1">Belongs to the Skp family.</text>
</comment>
<evidence type="ECO:0000256" key="2">
    <source>
        <dbReference type="ARBA" id="ARBA00022729"/>
    </source>
</evidence>
<evidence type="ECO:0000313" key="5">
    <source>
        <dbReference type="EMBL" id="KPE50896.1"/>
    </source>
</evidence>
<dbReference type="RefSeq" id="WP_062699544.1">
    <property type="nucleotide sequence ID" value="NZ_LJOD01000007.1"/>
</dbReference>
<dbReference type="Proteomes" id="UP000037953">
    <property type="component" value="Unassembled WGS sequence"/>
</dbReference>
<dbReference type="SUPFAM" id="SSF111384">
    <property type="entry name" value="OmpH-like"/>
    <property type="match status" value="1"/>
</dbReference>
<gene>
    <name evidence="5" type="ORF">AOB46_11835</name>
</gene>
<dbReference type="PANTHER" id="PTHR35089">
    <property type="entry name" value="CHAPERONE PROTEIN SKP"/>
    <property type="match status" value="1"/>
</dbReference>
<dbReference type="GO" id="GO:0005829">
    <property type="term" value="C:cytosol"/>
    <property type="evidence" value="ECO:0007669"/>
    <property type="project" value="TreeGrafter"/>
</dbReference>
<reference evidence="6" key="2">
    <citation type="submission" date="2015-09" db="EMBL/GenBank/DDBJ databases">
        <title>Draft genome sequence of a multidrug-resistant Chryseobacterium indologenes isolate from Malaysia.</title>
        <authorList>
            <person name="Yu C.Y."/>
            <person name="Ang G.Y."/>
            <person name="Chan K.-G."/>
        </authorList>
    </citation>
    <scope>NUCLEOTIDE SEQUENCE [LARGE SCALE GENOMIC DNA]</scope>
    <source>
        <strain evidence="6">CI_885</strain>
    </source>
</reference>
<evidence type="ECO:0000256" key="3">
    <source>
        <dbReference type="SAM" id="Coils"/>
    </source>
</evidence>
<accession>A0A0N0ZWE6</accession>
<dbReference type="Pfam" id="PF03938">
    <property type="entry name" value="OmpH"/>
    <property type="match status" value="1"/>
</dbReference>
<evidence type="ECO:0000256" key="1">
    <source>
        <dbReference type="ARBA" id="ARBA00009091"/>
    </source>
</evidence>
<dbReference type="SMART" id="SM00935">
    <property type="entry name" value="OmpH"/>
    <property type="match status" value="1"/>
</dbReference>
<sequence>MKNFKTIFTFLVFLFFSFSSAQKIGYVDIQYILEKMPQYKEAEARLNAQIKTWELELQRLQSEYEMKKSHFDSEKVLLVGNQLKIREKEIEELEKSIKTTTSLRFGSNGEITTLRKNLIVPFEDQIHNAITIVAEKNGLSTVHNKDSNIFYLQKRFDYTEKVLEFLLKGTSAKK</sequence>
<comment type="caution">
    <text evidence="5">The sequence shown here is derived from an EMBL/GenBank/DDBJ whole genome shotgun (WGS) entry which is preliminary data.</text>
</comment>